<gene>
    <name evidence="1" type="ORF">DRW41_13975</name>
</gene>
<dbReference type="OrthoDB" id="2970872at2"/>
<name>A0A3D8GP94_9BACI</name>
<dbReference type="Pfam" id="PF10732">
    <property type="entry name" value="DUF2524"/>
    <property type="match status" value="1"/>
</dbReference>
<reference evidence="1 2" key="1">
    <citation type="submission" date="2018-07" db="EMBL/GenBank/DDBJ databases">
        <title>Bacillus sp. YLB-04 draft genome sequence.</title>
        <authorList>
            <person name="Yu L."/>
            <person name="Tang X."/>
        </authorList>
    </citation>
    <scope>NUCLEOTIDE SEQUENCE [LARGE SCALE GENOMIC DNA]</scope>
    <source>
        <strain evidence="1 2">YLB-04</strain>
    </source>
</reference>
<proteinExistence type="predicted"/>
<evidence type="ECO:0000313" key="2">
    <source>
        <dbReference type="Proteomes" id="UP000257144"/>
    </source>
</evidence>
<dbReference type="InterPro" id="IPR019668">
    <property type="entry name" value="Uncharacterised_YtzC"/>
</dbReference>
<accession>A0A3D8GP94</accession>
<dbReference type="EMBL" id="QNQT01000006">
    <property type="protein sequence ID" value="RDU36137.1"/>
    <property type="molecule type" value="Genomic_DNA"/>
</dbReference>
<dbReference type="RefSeq" id="WP_115452626.1">
    <property type="nucleotide sequence ID" value="NZ_QNQT01000006.1"/>
</dbReference>
<dbReference type="AlphaFoldDB" id="A0A3D8GP94"/>
<evidence type="ECO:0000313" key="1">
    <source>
        <dbReference type="EMBL" id="RDU36137.1"/>
    </source>
</evidence>
<dbReference type="Proteomes" id="UP000257144">
    <property type="component" value="Unassembled WGS sequence"/>
</dbReference>
<comment type="caution">
    <text evidence="1">The sequence shown here is derived from an EMBL/GenBank/DDBJ whole genome shotgun (WGS) entry which is preliminary data.</text>
</comment>
<sequence>MATRQSIEDFISKCQQAVEFAQEQYNHTARQEHYNADGYTEALKALEDAYNEMAVLALSANSQQRERLNRMRLQLQGIQNDLILQRH</sequence>
<organism evidence="1 2">
    <name type="scientific">Neobacillus piezotolerans</name>
    <dbReference type="NCBI Taxonomy" id="2259171"/>
    <lineage>
        <taxon>Bacteria</taxon>
        <taxon>Bacillati</taxon>
        <taxon>Bacillota</taxon>
        <taxon>Bacilli</taxon>
        <taxon>Bacillales</taxon>
        <taxon>Bacillaceae</taxon>
        <taxon>Neobacillus</taxon>
    </lineage>
</organism>
<protein>
    <submittedName>
        <fullName evidence="1">DUF2524 domain-containing protein</fullName>
    </submittedName>
</protein>
<keyword evidence="2" id="KW-1185">Reference proteome</keyword>